<dbReference type="HOGENOM" id="CLU_053334_0_0_6"/>
<dbReference type="InterPro" id="IPR013785">
    <property type="entry name" value="Aldolase_TIM"/>
</dbReference>
<dbReference type="PATRIC" id="fig|1239307.3.peg.4147"/>
<organism evidence="2 3">
    <name type="scientific">Sodalis praecaptivus</name>
    <dbReference type="NCBI Taxonomy" id="1239307"/>
    <lineage>
        <taxon>Bacteria</taxon>
        <taxon>Pseudomonadati</taxon>
        <taxon>Pseudomonadota</taxon>
        <taxon>Gammaproteobacteria</taxon>
        <taxon>Enterobacterales</taxon>
        <taxon>Bruguierivoracaceae</taxon>
        <taxon>Sodalis</taxon>
    </lineage>
</organism>
<accession>W0I1R6</accession>
<dbReference type="Pfam" id="PF08013">
    <property type="entry name" value="GatZ_KbaZ-like"/>
    <property type="match status" value="1"/>
</dbReference>
<evidence type="ECO:0000313" key="2">
    <source>
        <dbReference type="EMBL" id="AHF78727.1"/>
    </source>
</evidence>
<dbReference type="InterPro" id="IPR012062">
    <property type="entry name" value="GatZ/KbaZ-like"/>
</dbReference>
<dbReference type="UniPathway" id="UPA00704">
    <property type="reaction ID" value="UER00716"/>
</dbReference>
<dbReference type="InterPro" id="IPR050303">
    <property type="entry name" value="GatZ_KbaZ_carbometab"/>
</dbReference>
<dbReference type="SUPFAM" id="SSF51569">
    <property type="entry name" value="Aldolase"/>
    <property type="match status" value="1"/>
</dbReference>
<dbReference type="PIRSF" id="PIRSF009264">
    <property type="entry name" value="TagBP_ald_AgaZ"/>
    <property type="match status" value="1"/>
</dbReference>
<dbReference type="GO" id="GO:0009401">
    <property type="term" value="P:phosphoenolpyruvate-dependent sugar phosphotransferase system"/>
    <property type="evidence" value="ECO:0007669"/>
    <property type="project" value="TreeGrafter"/>
</dbReference>
<name>W0I1R6_9GAMM</name>
<dbReference type="GO" id="GO:0016301">
    <property type="term" value="F:kinase activity"/>
    <property type="evidence" value="ECO:0007669"/>
    <property type="project" value="UniProtKB-KW"/>
</dbReference>
<protein>
    <submittedName>
        <fullName evidence="2">Tagatose-6-phosphate kinase</fullName>
    </submittedName>
</protein>
<dbReference type="RefSeq" id="WP_025423848.1">
    <property type="nucleotide sequence ID" value="NZ_CP006569.1"/>
</dbReference>
<evidence type="ECO:0000256" key="1">
    <source>
        <dbReference type="ARBA" id="ARBA00005191"/>
    </source>
</evidence>
<dbReference type="Proteomes" id="UP000019028">
    <property type="component" value="Chromosome"/>
</dbReference>
<dbReference type="Gene3D" id="1.10.400.20">
    <property type="entry name" value="putative tagatose 6-phosphate kinase domain like"/>
    <property type="match status" value="1"/>
</dbReference>
<dbReference type="NCBIfam" id="TIGR02810">
    <property type="entry name" value="agaZ_gatZ"/>
    <property type="match status" value="1"/>
</dbReference>
<reference evidence="2 3" key="1">
    <citation type="journal article" date="2014" name="Genome Biol. Evol.">
        <title>Genome degeneration and adaptation in a nascent stage of symbiosis.</title>
        <authorList>
            <person name="Oakeson K.F."/>
            <person name="Gil R."/>
            <person name="Clayton A.L."/>
            <person name="Dunn D.M."/>
            <person name="von Niederhausern A.C."/>
            <person name="Hamil C."/>
            <person name="Aoyagi A."/>
            <person name="Duval B."/>
            <person name="Baca A."/>
            <person name="Silva F.J."/>
            <person name="Vallier A."/>
            <person name="Jackson D.G."/>
            <person name="Latorre A."/>
            <person name="Weiss R.B."/>
            <person name="Heddi A."/>
            <person name="Moya A."/>
            <person name="Dale C."/>
        </authorList>
    </citation>
    <scope>NUCLEOTIDE SEQUENCE [LARGE SCALE GENOMIC DNA]</scope>
    <source>
        <strain evidence="2 3">HS1</strain>
    </source>
</reference>
<gene>
    <name evidence="2" type="primary">agaZ</name>
    <name evidence="2" type="ORF">Sant_3747</name>
</gene>
<comment type="pathway">
    <text evidence="1">Carbohydrate metabolism; D-tagatose 6-phosphate degradation; D-glyceraldehyde 3-phosphate and glycerone phosphate from D-tagatose 6-phosphate: step 2/2.</text>
</comment>
<dbReference type="PANTHER" id="PTHR32502:SF2">
    <property type="entry name" value="D-TAGATOSE-1,6-BISPHOSPHATE ALDOLASE SUBUNIT KBAZ"/>
    <property type="match status" value="1"/>
</dbReference>
<dbReference type="GO" id="GO:0005886">
    <property type="term" value="C:plasma membrane"/>
    <property type="evidence" value="ECO:0007669"/>
    <property type="project" value="TreeGrafter"/>
</dbReference>
<dbReference type="PANTHER" id="PTHR32502">
    <property type="entry name" value="N-ACETYLGALACTOSAMINE PERMEASE II COMPONENT-RELATED"/>
    <property type="match status" value="1"/>
</dbReference>
<keyword evidence="2" id="KW-0418">Kinase</keyword>
<sequence length="432" mass="48567">MQQLIALIERHKAGEPVGVFSVCSAHPWVIRAAMAQAVRRGKPVLIEATSNQVNQFGGYTGMTPAQFRDAVWRQADECGLPRQRVWLGGDHLGPNAWQDRPASAAMALAETLIDDYVAAGFRKIHLDCSMRCQDDPAQLDDEQVSQRAARLCAVAERRWRRDGGEPPVYIIGTEVPVPGGAHEALDGLAVTSPQAVAQTLNTHHQAWRAAGLEAVWPRVIGLVVQPGVEFDHQSVERYRPERAAALSRFIEQWPHLVYEAHSTDYQSPQAYRQLVRDHFAILKVGPALTYALREALFALDRIEREWRGEHRAAHLCATLEQVMGDHPGYWQRYYPGTPQQQRLHRRYSLSDRVRYYWPRPEVAQAVEALLDNLRAHPAPMTLLSQYLPAQARALAAGQISADPLDWIMHKIGEVLTDYADACQFSSRSPIHD</sequence>
<dbReference type="OrthoDB" id="1672942at2"/>
<dbReference type="AlphaFoldDB" id="W0I1R6"/>
<keyword evidence="3" id="KW-1185">Reference proteome</keyword>
<evidence type="ECO:0000313" key="3">
    <source>
        <dbReference type="Proteomes" id="UP000019028"/>
    </source>
</evidence>
<dbReference type="Gene3D" id="3.20.20.70">
    <property type="entry name" value="Aldolase class I"/>
    <property type="match status" value="1"/>
</dbReference>
<keyword evidence="2" id="KW-0808">Transferase</keyword>
<dbReference type="GO" id="GO:0005975">
    <property type="term" value="P:carbohydrate metabolic process"/>
    <property type="evidence" value="ECO:0007669"/>
    <property type="project" value="InterPro"/>
</dbReference>
<proteinExistence type="predicted"/>
<dbReference type="GO" id="GO:2001059">
    <property type="term" value="P:D-tagatose 6-phosphate catabolic process"/>
    <property type="evidence" value="ECO:0007669"/>
    <property type="project" value="UniProtKB-UniPathway"/>
</dbReference>
<dbReference type="KEGG" id="sod:Sant_3747"/>
<dbReference type="EMBL" id="CP006569">
    <property type="protein sequence ID" value="AHF78727.1"/>
    <property type="molecule type" value="Genomic_DNA"/>
</dbReference>